<name>A0A4V3DEJ1_9PROT</name>
<evidence type="ECO:0000259" key="5">
    <source>
        <dbReference type="PROSITE" id="PS50949"/>
    </source>
</evidence>
<dbReference type="EMBL" id="SNYW01000009">
    <property type="protein sequence ID" value="TDQ81411.1"/>
    <property type="molecule type" value="Genomic_DNA"/>
</dbReference>
<dbReference type="GO" id="GO:0003677">
    <property type="term" value="F:DNA binding"/>
    <property type="evidence" value="ECO:0007669"/>
    <property type="project" value="UniProtKB-KW"/>
</dbReference>
<dbReference type="InterPro" id="IPR011711">
    <property type="entry name" value="GntR_C"/>
</dbReference>
<keyword evidence="3" id="KW-0804">Transcription</keyword>
<dbReference type="PANTHER" id="PTHR43537:SF24">
    <property type="entry name" value="GLUCONATE OPERON TRANSCRIPTIONAL REPRESSOR"/>
    <property type="match status" value="1"/>
</dbReference>
<sequence length="253" mass="28615">MARSATTGGWTKPGHQRKGGAPRTGGKSPTGKSSMTPAQVYDQLRLRIATRAYPPGAKLSESDLATEFGLSRTPVRQALQLLEAGGLVKIRNGVGVTVTDPDRTEIDQAYALRCELAAMIGKHSPQPLDRDQLAELESIRLGVIDLLRQKEPPIVERFAELCERFHNVVNHVIGARMLRSFIDTLYHQTDRFWYGWMERADIRIEVTHFLHEVEETQRALEIEDYQAVGYIRRNHITMMLARMAQVRDTEARP</sequence>
<dbReference type="Gene3D" id="1.20.120.530">
    <property type="entry name" value="GntR ligand-binding domain-like"/>
    <property type="match status" value="1"/>
</dbReference>
<evidence type="ECO:0000313" key="7">
    <source>
        <dbReference type="Proteomes" id="UP000295783"/>
    </source>
</evidence>
<dbReference type="Pfam" id="PF07729">
    <property type="entry name" value="FCD"/>
    <property type="match status" value="1"/>
</dbReference>
<dbReference type="CDD" id="cd07377">
    <property type="entry name" value="WHTH_GntR"/>
    <property type="match status" value="1"/>
</dbReference>
<dbReference type="InterPro" id="IPR036388">
    <property type="entry name" value="WH-like_DNA-bd_sf"/>
</dbReference>
<evidence type="ECO:0000256" key="3">
    <source>
        <dbReference type="ARBA" id="ARBA00023163"/>
    </source>
</evidence>
<gene>
    <name evidence="6" type="ORF">A8950_2479</name>
</gene>
<dbReference type="PANTHER" id="PTHR43537">
    <property type="entry name" value="TRANSCRIPTIONAL REGULATOR, GNTR FAMILY"/>
    <property type="match status" value="1"/>
</dbReference>
<dbReference type="Proteomes" id="UP000295783">
    <property type="component" value="Unassembled WGS sequence"/>
</dbReference>
<organism evidence="6 7">
    <name type="scientific">Dongia mobilis</name>
    <dbReference type="NCBI Taxonomy" id="578943"/>
    <lineage>
        <taxon>Bacteria</taxon>
        <taxon>Pseudomonadati</taxon>
        <taxon>Pseudomonadota</taxon>
        <taxon>Alphaproteobacteria</taxon>
        <taxon>Rhodospirillales</taxon>
        <taxon>Dongiaceae</taxon>
        <taxon>Dongia</taxon>
    </lineage>
</organism>
<dbReference type="InterPro" id="IPR000524">
    <property type="entry name" value="Tscrpt_reg_HTH_GntR"/>
</dbReference>
<dbReference type="SUPFAM" id="SSF46785">
    <property type="entry name" value="Winged helix' DNA-binding domain"/>
    <property type="match status" value="1"/>
</dbReference>
<evidence type="ECO:0000256" key="1">
    <source>
        <dbReference type="ARBA" id="ARBA00023015"/>
    </source>
</evidence>
<keyword evidence="7" id="KW-1185">Reference proteome</keyword>
<proteinExistence type="predicted"/>
<dbReference type="GO" id="GO:0003700">
    <property type="term" value="F:DNA-binding transcription factor activity"/>
    <property type="evidence" value="ECO:0007669"/>
    <property type="project" value="InterPro"/>
</dbReference>
<evidence type="ECO:0000313" key="6">
    <source>
        <dbReference type="EMBL" id="TDQ81411.1"/>
    </source>
</evidence>
<dbReference type="SMART" id="SM00345">
    <property type="entry name" value="HTH_GNTR"/>
    <property type="match status" value="1"/>
</dbReference>
<reference evidence="6 7" key="1">
    <citation type="submission" date="2019-03" db="EMBL/GenBank/DDBJ databases">
        <title>Genomic Encyclopedia of Type Strains, Phase III (KMG-III): the genomes of soil and plant-associated and newly described type strains.</title>
        <authorList>
            <person name="Whitman W."/>
        </authorList>
    </citation>
    <scope>NUCLEOTIDE SEQUENCE [LARGE SCALE GENOMIC DNA]</scope>
    <source>
        <strain evidence="6 7">CGMCC 1.7660</strain>
    </source>
</reference>
<dbReference type="Pfam" id="PF00392">
    <property type="entry name" value="GntR"/>
    <property type="match status" value="1"/>
</dbReference>
<feature type="region of interest" description="Disordered" evidence="4">
    <location>
        <begin position="1"/>
        <end position="38"/>
    </location>
</feature>
<dbReference type="PRINTS" id="PR00035">
    <property type="entry name" value="HTHGNTR"/>
</dbReference>
<comment type="caution">
    <text evidence="6">The sequence shown here is derived from an EMBL/GenBank/DDBJ whole genome shotgun (WGS) entry which is preliminary data.</text>
</comment>
<protein>
    <submittedName>
        <fullName evidence="6">GntR family transcriptional regulator</fullName>
    </submittedName>
</protein>
<dbReference type="AlphaFoldDB" id="A0A4V3DEJ1"/>
<dbReference type="PROSITE" id="PS50949">
    <property type="entry name" value="HTH_GNTR"/>
    <property type="match status" value="1"/>
</dbReference>
<keyword evidence="1" id="KW-0805">Transcription regulation</keyword>
<dbReference type="InterPro" id="IPR008920">
    <property type="entry name" value="TF_FadR/GntR_C"/>
</dbReference>
<dbReference type="Gene3D" id="1.10.10.10">
    <property type="entry name" value="Winged helix-like DNA-binding domain superfamily/Winged helix DNA-binding domain"/>
    <property type="match status" value="1"/>
</dbReference>
<evidence type="ECO:0000256" key="4">
    <source>
        <dbReference type="SAM" id="MobiDB-lite"/>
    </source>
</evidence>
<keyword evidence="2" id="KW-0238">DNA-binding</keyword>
<feature type="domain" description="HTH gntR-type" evidence="5">
    <location>
        <begin position="34"/>
        <end position="101"/>
    </location>
</feature>
<dbReference type="RefSeq" id="WP_166645142.1">
    <property type="nucleotide sequence ID" value="NZ_SNYW01000009.1"/>
</dbReference>
<accession>A0A4V3DEJ1</accession>
<evidence type="ECO:0000256" key="2">
    <source>
        <dbReference type="ARBA" id="ARBA00023125"/>
    </source>
</evidence>
<dbReference type="InterPro" id="IPR036390">
    <property type="entry name" value="WH_DNA-bd_sf"/>
</dbReference>